<dbReference type="AlphaFoldDB" id="A0A0G0WJZ1"/>
<accession>A0A0G0WJZ1</accession>
<sequence>MIQKAQSIDNVAIFGFADAEEESQLYKDAYGVAKALAEAGYTVVDGGGPGVMKAASCGAKAGGGKVIGVTYYPKDMKNFEGRCPENPLDSEIKTQNYVERTLTLMKEGQVYVVFNGGSGTLSELGMAWGLARLQFGHHKPIILYGDFWIEILQALKKSMLLRPEEIEVYKIANSPEGVLRTILFFEDEIKKGNYEYLKISRENGQA</sequence>
<dbReference type="Gene3D" id="3.40.50.450">
    <property type="match status" value="1"/>
</dbReference>
<gene>
    <name evidence="1" type="ORF">UU67_C0031G0002</name>
</gene>
<dbReference type="PANTHER" id="PTHR43393:SF3">
    <property type="entry name" value="LYSINE DECARBOXYLASE-LIKE PROTEIN"/>
    <property type="match status" value="1"/>
</dbReference>
<dbReference type="InterPro" id="IPR052341">
    <property type="entry name" value="LOG_family_nucleotidases"/>
</dbReference>
<dbReference type="SUPFAM" id="SSF102405">
    <property type="entry name" value="MCP/YpsA-like"/>
    <property type="match status" value="1"/>
</dbReference>
<dbReference type="PANTHER" id="PTHR43393">
    <property type="entry name" value="CYTOKININ RIBOSIDE 5'-MONOPHOSPHATE PHOSPHORIBOHYDROLASE"/>
    <property type="match status" value="1"/>
</dbReference>
<proteinExistence type="predicted"/>
<comment type="caution">
    <text evidence="1">The sequence shown here is derived from an EMBL/GenBank/DDBJ whole genome shotgun (WGS) entry which is preliminary data.</text>
</comment>
<dbReference type="GO" id="GO:0005829">
    <property type="term" value="C:cytosol"/>
    <property type="evidence" value="ECO:0007669"/>
    <property type="project" value="TreeGrafter"/>
</dbReference>
<evidence type="ECO:0008006" key="3">
    <source>
        <dbReference type="Google" id="ProtNLM"/>
    </source>
</evidence>
<dbReference type="Proteomes" id="UP000034753">
    <property type="component" value="Unassembled WGS sequence"/>
</dbReference>
<dbReference type="EMBL" id="LCBN01000031">
    <property type="protein sequence ID" value="KKS13129.1"/>
    <property type="molecule type" value="Genomic_DNA"/>
</dbReference>
<dbReference type="Pfam" id="PF18306">
    <property type="entry name" value="LDcluster4"/>
    <property type="match status" value="1"/>
</dbReference>
<evidence type="ECO:0000313" key="1">
    <source>
        <dbReference type="EMBL" id="KKS13129.1"/>
    </source>
</evidence>
<organism evidence="1 2">
    <name type="scientific">Candidatus Daviesbacteria bacterium GW2011_GWB1_41_5</name>
    <dbReference type="NCBI Taxonomy" id="1618429"/>
    <lineage>
        <taxon>Bacteria</taxon>
        <taxon>Candidatus Daviesiibacteriota</taxon>
    </lineage>
</organism>
<dbReference type="InterPro" id="IPR041164">
    <property type="entry name" value="LDcluster4"/>
</dbReference>
<name>A0A0G0WJZ1_9BACT</name>
<evidence type="ECO:0000313" key="2">
    <source>
        <dbReference type="Proteomes" id="UP000034753"/>
    </source>
</evidence>
<protein>
    <recommendedName>
        <fullName evidence="3">Rossmann fold nucleotide-binding protein</fullName>
    </recommendedName>
</protein>
<reference evidence="1 2" key="1">
    <citation type="journal article" date="2015" name="Nature">
        <title>rRNA introns, odd ribosomes, and small enigmatic genomes across a large radiation of phyla.</title>
        <authorList>
            <person name="Brown C.T."/>
            <person name="Hug L.A."/>
            <person name="Thomas B.C."/>
            <person name="Sharon I."/>
            <person name="Castelle C.J."/>
            <person name="Singh A."/>
            <person name="Wilkins M.J."/>
            <person name="Williams K.H."/>
            <person name="Banfield J.F."/>
        </authorList>
    </citation>
    <scope>NUCLEOTIDE SEQUENCE [LARGE SCALE GENOMIC DNA]</scope>
</reference>